<sequence>MPPKCSCKVSGGKNTLAFSILHTSGSSAPKFLSLAALNTPDPSGRPTRTTTLCTWPPSLFHLPHRLSRLRTERILGRTCIKQHHASARAAALLASHKHQDLQELLFSECVREENARVGREGTQDRAARACTAGTPACQEPDRRISRNCREINWMSK</sequence>
<evidence type="ECO:0000313" key="2">
    <source>
        <dbReference type="Proteomes" id="UP001219525"/>
    </source>
</evidence>
<dbReference type="Proteomes" id="UP001219525">
    <property type="component" value="Unassembled WGS sequence"/>
</dbReference>
<proteinExistence type="predicted"/>
<accession>A0AAD6YEQ0</accession>
<gene>
    <name evidence="1" type="ORF">GGX14DRAFT_562756</name>
</gene>
<comment type="caution">
    <text evidence="1">The sequence shown here is derived from an EMBL/GenBank/DDBJ whole genome shotgun (WGS) entry which is preliminary data.</text>
</comment>
<protein>
    <submittedName>
        <fullName evidence="1">Uncharacterized protein</fullName>
    </submittedName>
</protein>
<dbReference type="EMBL" id="JARJCW010000017">
    <property type="protein sequence ID" value="KAJ7215546.1"/>
    <property type="molecule type" value="Genomic_DNA"/>
</dbReference>
<evidence type="ECO:0000313" key="1">
    <source>
        <dbReference type="EMBL" id="KAJ7215546.1"/>
    </source>
</evidence>
<reference evidence="1" key="1">
    <citation type="submission" date="2023-03" db="EMBL/GenBank/DDBJ databases">
        <title>Massive genome expansion in bonnet fungi (Mycena s.s.) driven by repeated elements and novel gene families across ecological guilds.</title>
        <authorList>
            <consortium name="Lawrence Berkeley National Laboratory"/>
            <person name="Harder C.B."/>
            <person name="Miyauchi S."/>
            <person name="Viragh M."/>
            <person name="Kuo A."/>
            <person name="Thoen E."/>
            <person name="Andreopoulos B."/>
            <person name="Lu D."/>
            <person name="Skrede I."/>
            <person name="Drula E."/>
            <person name="Henrissat B."/>
            <person name="Morin E."/>
            <person name="Kohler A."/>
            <person name="Barry K."/>
            <person name="LaButti K."/>
            <person name="Morin E."/>
            <person name="Salamov A."/>
            <person name="Lipzen A."/>
            <person name="Mereny Z."/>
            <person name="Hegedus B."/>
            <person name="Baldrian P."/>
            <person name="Stursova M."/>
            <person name="Weitz H."/>
            <person name="Taylor A."/>
            <person name="Grigoriev I.V."/>
            <person name="Nagy L.G."/>
            <person name="Martin F."/>
            <person name="Kauserud H."/>
        </authorList>
    </citation>
    <scope>NUCLEOTIDE SEQUENCE</scope>
    <source>
        <strain evidence="1">9144</strain>
    </source>
</reference>
<keyword evidence="2" id="KW-1185">Reference proteome</keyword>
<dbReference type="AlphaFoldDB" id="A0AAD6YEQ0"/>
<organism evidence="1 2">
    <name type="scientific">Mycena pura</name>
    <dbReference type="NCBI Taxonomy" id="153505"/>
    <lineage>
        <taxon>Eukaryota</taxon>
        <taxon>Fungi</taxon>
        <taxon>Dikarya</taxon>
        <taxon>Basidiomycota</taxon>
        <taxon>Agaricomycotina</taxon>
        <taxon>Agaricomycetes</taxon>
        <taxon>Agaricomycetidae</taxon>
        <taxon>Agaricales</taxon>
        <taxon>Marasmiineae</taxon>
        <taxon>Mycenaceae</taxon>
        <taxon>Mycena</taxon>
    </lineage>
</organism>
<name>A0AAD6YEQ0_9AGAR</name>